<dbReference type="STRING" id="4533.J3M606"/>
<evidence type="ECO:0000313" key="3">
    <source>
        <dbReference type="Proteomes" id="UP000006038"/>
    </source>
</evidence>
<accession>J3M606</accession>
<dbReference type="EnsemblPlants" id="OB05G20300.1">
    <property type="protein sequence ID" value="OB05G20300.1"/>
    <property type="gene ID" value="OB05G20300"/>
</dbReference>
<dbReference type="PANTHER" id="PTHR34755">
    <property type="entry name" value="SERINE/ARGININE REPETITIVE MATRIX PROTEIN 3-RELATED"/>
    <property type="match status" value="1"/>
</dbReference>
<dbReference type="HOGENOM" id="CLU_620210_0_0_1"/>
<keyword evidence="3" id="KW-1185">Reference proteome</keyword>
<dbReference type="PANTHER" id="PTHR34755:SF3">
    <property type="entry name" value="SERINE_ARGININE REPETITIVE MATRIX PROTEIN 2"/>
    <property type="match status" value="1"/>
</dbReference>
<protein>
    <submittedName>
        <fullName evidence="2">Uncharacterized protein</fullName>
    </submittedName>
</protein>
<feature type="compositionally biased region" description="Low complexity" evidence="1">
    <location>
        <begin position="260"/>
        <end position="281"/>
    </location>
</feature>
<feature type="region of interest" description="Disordered" evidence="1">
    <location>
        <begin position="1"/>
        <end position="22"/>
    </location>
</feature>
<feature type="region of interest" description="Disordered" evidence="1">
    <location>
        <begin position="58"/>
        <end position="97"/>
    </location>
</feature>
<reference evidence="2" key="2">
    <citation type="submission" date="2013-04" db="UniProtKB">
        <authorList>
            <consortium name="EnsemblPlants"/>
        </authorList>
    </citation>
    <scope>IDENTIFICATION</scope>
</reference>
<evidence type="ECO:0000256" key="1">
    <source>
        <dbReference type="SAM" id="MobiDB-lite"/>
    </source>
</evidence>
<feature type="region of interest" description="Disordered" evidence="1">
    <location>
        <begin position="240"/>
        <end position="420"/>
    </location>
</feature>
<sequence length="442" mass="47307">MAVGRVPPPPPARPGLPGRRWLRERVQSERRAVGALVKKAEALLAGRKDVDGDAAAGAETKSGACALPPRGKKSGRFLNPEAATDAETDEAASATKRRKTIITSPGVEMEVIEPTMSRAERERLYCLIASLSADLPWPPHIVELMQTECCCAVDPNGDKMEINLNSAKDATLFRLLNLLEEFAQQSKIQPRAEDQEPTKIKACVSRSTLCQLEDGELADEDADMEINDVCSGISPLVVEQEEDEFSRDASPVAVDKFPEPSRSNCSPSGSSCRDSSSSSGSESDDDSDSASSSSDEAEAKPLEVEQQVVTEVEMQEVTEQDTGVEPKPLEQQEVTEQNTKLTTESEPAAASSGSSSSSSGSGSSASSRSCSSCSSSGSGSDASDDDEDSASSSPVISNLPTEAAAKPLEQQQVTRQETDRGETSIILQLFIVLLFRKWLRRF</sequence>
<dbReference type="OMA" id="QAYKMGE"/>
<dbReference type="Gramene" id="OB05G20300.1">
    <property type="protein sequence ID" value="OB05G20300.1"/>
    <property type="gene ID" value="OB05G20300"/>
</dbReference>
<proteinExistence type="predicted"/>
<dbReference type="Proteomes" id="UP000006038">
    <property type="component" value="Chromosome 5"/>
</dbReference>
<dbReference type="GO" id="GO:0003729">
    <property type="term" value="F:mRNA binding"/>
    <property type="evidence" value="ECO:0007669"/>
    <property type="project" value="TreeGrafter"/>
</dbReference>
<reference evidence="2" key="1">
    <citation type="journal article" date="2013" name="Nat. Commun.">
        <title>Whole-genome sequencing of Oryza brachyantha reveals mechanisms underlying Oryza genome evolution.</title>
        <authorList>
            <person name="Chen J."/>
            <person name="Huang Q."/>
            <person name="Gao D."/>
            <person name="Wang J."/>
            <person name="Lang Y."/>
            <person name="Liu T."/>
            <person name="Li B."/>
            <person name="Bai Z."/>
            <person name="Luis Goicoechea J."/>
            <person name="Liang C."/>
            <person name="Chen C."/>
            <person name="Zhang W."/>
            <person name="Sun S."/>
            <person name="Liao Y."/>
            <person name="Zhang X."/>
            <person name="Yang L."/>
            <person name="Song C."/>
            <person name="Wang M."/>
            <person name="Shi J."/>
            <person name="Liu G."/>
            <person name="Liu J."/>
            <person name="Zhou H."/>
            <person name="Zhou W."/>
            <person name="Yu Q."/>
            <person name="An N."/>
            <person name="Chen Y."/>
            <person name="Cai Q."/>
            <person name="Wang B."/>
            <person name="Liu B."/>
            <person name="Min J."/>
            <person name="Huang Y."/>
            <person name="Wu H."/>
            <person name="Li Z."/>
            <person name="Zhang Y."/>
            <person name="Yin Y."/>
            <person name="Song W."/>
            <person name="Jiang J."/>
            <person name="Jackson S.A."/>
            <person name="Wing R.A."/>
            <person name="Wang J."/>
            <person name="Chen M."/>
        </authorList>
    </citation>
    <scope>NUCLEOTIDE SEQUENCE [LARGE SCALE GENOMIC DNA]</scope>
    <source>
        <strain evidence="2">cv. IRGC 101232</strain>
    </source>
</reference>
<name>J3M606_ORYBR</name>
<feature type="compositionally biased region" description="Pro residues" evidence="1">
    <location>
        <begin position="1"/>
        <end position="14"/>
    </location>
</feature>
<organism evidence="2">
    <name type="scientific">Oryza brachyantha</name>
    <name type="common">malo sina</name>
    <dbReference type="NCBI Taxonomy" id="4533"/>
    <lineage>
        <taxon>Eukaryota</taxon>
        <taxon>Viridiplantae</taxon>
        <taxon>Streptophyta</taxon>
        <taxon>Embryophyta</taxon>
        <taxon>Tracheophyta</taxon>
        <taxon>Spermatophyta</taxon>
        <taxon>Magnoliopsida</taxon>
        <taxon>Liliopsida</taxon>
        <taxon>Poales</taxon>
        <taxon>Poaceae</taxon>
        <taxon>BOP clade</taxon>
        <taxon>Oryzoideae</taxon>
        <taxon>Oryzeae</taxon>
        <taxon>Oryzinae</taxon>
        <taxon>Oryza</taxon>
    </lineage>
</organism>
<feature type="compositionally biased region" description="Low complexity" evidence="1">
    <location>
        <begin position="349"/>
        <end position="381"/>
    </location>
</feature>
<evidence type="ECO:0000313" key="2">
    <source>
        <dbReference type="EnsemblPlants" id="OB05G20300.1"/>
    </source>
</evidence>
<dbReference type="InterPro" id="IPR052109">
    <property type="entry name" value="SRRM_Domain-Containing"/>
</dbReference>
<feature type="compositionally biased region" description="Polar residues" evidence="1">
    <location>
        <begin position="332"/>
        <end position="345"/>
    </location>
</feature>
<dbReference type="AlphaFoldDB" id="J3M606"/>